<sequence>MGGEVNGEAMTKEVHHTRPPLRNLQIVTFSEVSGFIDCPAKWFIGYQFGVKPPPPTPFPLTWGSMFHEMRETLAGRPDIDDTRAIEICADIIQAWVSRWDAESQDAINDPMNPYSEMSYQNDLEKVDDLMSAAQWAAMQYRQVHVNDPLQPLLVEHPFIVRMRDRRGRPMPHLAYAGVIDGLSMDAFGQLVLDECKTTGERSLSTFQMRLDGDLQTPGYLAALKWLTGVKADQVLYDVIRRGRPSPPKIVGKGTEKQPFRYSKSASTTTFDLAHMTILQHQTENPGKSYDVQDIAEYESNLSGPDSWMGRFRYTPASHQYEQWRSTMVAVARSMRTMIRDPEAIWCNRMACSFVRTCAYKRMCTTGTLADMTREQFLDAGYVDAQLHEEVEGHRHAMLVEPEMVDHWRATGRTVETWTNIQTGAVPQDSQSSEDESNAPF</sequence>
<evidence type="ECO:0000259" key="1">
    <source>
        <dbReference type="Pfam" id="PF12705"/>
    </source>
</evidence>
<dbReference type="EMBL" id="MT143705">
    <property type="protein sequence ID" value="QJB01085.1"/>
    <property type="molecule type" value="Genomic_DNA"/>
</dbReference>
<accession>A0A6M3M5T0</accession>
<gene>
    <name evidence="2" type="ORF">MM171A00145_0022</name>
</gene>
<protein>
    <submittedName>
        <fullName evidence="2">Putative PD-(D/E)XK nuclease superfamily protein</fullName>
    </submittedName>
</protein>
<reference evidence="2" key="1">
    <citation type="submission" date="2020-03" db="EMBL/GenBank/DDBJ databases">
        <title>The deep terrestrial virosphere.</title>
        <authorList>
            <person name="Holmfeldt K."/>
            <person name="Nilsson E."/>
            <person name="Simone D."/>
            <person name="Lopez-Fernandez M."/>
            <person name="Wu X."/>
            <person name="de Brujin I."/>
            <person name="Lundin D."/>
            <person name="Andersson A."/>
            <person name="Bertilsson S."/>
            <person name="Dopson M."/>
        </authorList>
    </citation>
    <scope>NUCLEOTIDE SEQUENCE</scope>
    <source>
        <strain evidence="2">MM171A00145</strain>
    </source>
</reference>
<name>A0A6M3M5T0_9ZZZZ</name>
<proteinExistence type="predicted"/>
<dbReference type="AlphaFoldDB" id="A0A6M3M5T0"/>
<feature type="domain" description="PD-(D/E)XK endonuclease-like" evidence="1">
    <location>
        <begin position="28"/>
        <end position="363"/>
    </location>
</feature>
<evidence type="ECO:0000313" key="2">
    <source>
        <dbReference type="EMBL" id="QJB01085.1"/>
    </source>
</evidence>
<dbReference type="Pfam" id="PF12705">
    <property type="entry name" value="PDDEXK_1"/>
    <property type="match status" value="1"/>
</dbReference>
<organism evidence="2">
    <name type="scientific">viral metagenome</name>
    <dbReference type="NCBI Taxonomy" id="1070528"/>
    <lineage>
        <taxon>unclassified sequences</taxon>
        <taxon>metagenomes</taxon>
        <taxon>organismal metagenomes</taxon>
    </lineage>
</organism>
<dbReference type="InterPro" id="IPR038726">
    <property type="entry name" value="PDDEXK_AddAB-type"/>
</dbReference>